<reference evidence="2" key="1">
    <citation type="submission" date="2016-04" db="EMBL/GenBank/DDBJ databases">
        <authorList>
            <person name="Ray J."/>
            <person name="Price M."/>
            <person name="Deutschbauer A."/>
        </authorList>
    </citation>
    <scope>NUCLEOTIDE SEQUENCE [LARGE SCALE GENOMIC DNA]</scope>
    <source>
        <strain evidence="2">FW300-N2E2</strain>
    </source>
</reference>
<evidence type="ECO:0000313" key="2">
    <source>
        <dbReference type="Proteomes" id="UP000076083"/>
    </source>
</evidence>
<gene>
    <name evidence="1" type="ORF">TK06_21680</name>
</gene>
<dbReference type="EMBL" id="CP015225">
    <property type="protein sequence ID" value="AMZ73596.1"/>
    <property type="molecule type" value="Genomic_DNA"/>
</dbReference>
<dbReference type="SUPFAM" id="SSF109604">
    <property type="entry name" value="HD-domain/PDEase-like"/>
    <property type="match status" value="1"/>
</dbReference>
<name>A0A159ZZK3_PSEFL</name>
<dbReference type="Gene3D" id="1.10.3210.10">
    <property type="entry name" value="Hypothetical protein af1432"/>
    <property type="match status" value="1"/>
</dbReference>
<sequence length="140" mass="15735">MSILDAAIALASRGHAGQVDKAGKPYILHPLRLMMKFDGLEEQLVSLLHDVVEDGDVTLDELRGLGIPEVVVTAIDCLTKRKGESYEQFIARIRPNPLATKVKIADIHDNLDLTRLPVVRDKDLERAAKYHRALRYLQEQ</sequence>
<accession>A0A159ZZK3</accession>
<reference evidence="1 2" key="2">
    <citation type="journal article" date="2018" name="Nature">
        <title>Mutant phenotypes for thousands of bacterial genes of unknown function.</title>
        <authorList>
            <person name="Price M.N."/>
            <person name="Wetmore K.M."/>
            <person name="Waters R.J."/>
            <person name="Callaghan M."/>
            <person name="Ray J."/>
            <person name="Liu H."/>
            <person name="Kuehl J.V."/>
            <person name="Melnyk R.A."/>
            <person name="Lamson J.S."/>
            <person name="Suh Y."/>
            <person name="Carlson H.K."/>
            <person name="Esquivel Z."/>
            <person name="Sadeeshkumar H."/>
            <person name="Chakraborty R."/>
            <person name="Zane G.M."/>
            <person name="Rubin B.E."/>
            <person name="Wall J.D."/>
            <person name="Visel A."/>
            <person name="Bristow J."/>
            <person name="Blow M.J."/>
            <person name="Arkin A.P."/>
            <person name="Deutschbauer A.M."/>
        </authorList>
    </citation>
    <scope>NUCLEOTIDE SEQUENCE [LARGE SCALE GENOMIC DNA]</scope>
    <source>
        <strain evidence="1 2">FW300-N2E2</strain>
    </source>
</reference>
<dbReference type="RefSeq" id="WP_063323763.1">
    <property type="nucleotide sequence ID" value="NZ_CP015225.1"/>
</dbReference>
<organism evidence="1 2">
    <name type="scientific">Pseudomonas fluorescens</name>
    <dbReference type="NCBI Taxonomy" id="294"/>
    <lineage>
        <taxon>Bacteria</taxon>
        <taxon>Pseudomonadati</taxon>
        <taxon>Pseudomonadota</taxon>
        <taxon>Gammaproteobacteria</taxon>
        <taxon>Pseudomonadales</taxon>
        <taxon>Pseudomonadaceae</taxon>
        <taxon>Pseudomonas</taxon>
    </lineage>
</organism>
<evidence type="ECO:0000313" key="1">
    <source>
        <dbReference type="EMBL" id="AMZ73596.1"/>
    </source>
</evidence>
<proteinExistence type="predicted"/>
<keyword evidence="1" id="KW-0808">Transferase</keyword>
<dbReference type="AlphaFoldDB" id="A0A159ZZK3"/>
<keyword evidence="1" id="KW-0418">Kinase</keyword>
<protein>
    <submittedName>
        <fullName evidence="1">GTP pyrophosphokinase</fullName>
    </submittedName>
</protein>
<dbReference type="Proteomes" id="UP000076083">
    <property type="component" value="Chromosome"/>
</dbReference>
<dbReference type="GO" id="GO:0016301">
    <property type="term" value="F:kinase activity"/>
    <property type="evidence" value="ECO:0007669"/>
    <property type="project" value="UniProtKB-KW"/>
</dbReference>